<organism evidence="1 2">
    <name type="scientific">Xanthomonas citri pv. citri</name>
    <dbReference type="NCBI Taxonomy" id="611301"/>
    <lineage>
        <taxon>Bacteria</taxon>
        <taxon>Pseudomonadati</taxon>
        <taxon>Pseudomonadota</taxon>
        <taxon>Gammaproteobacteria</taxon>
        <taxon>Lysobacterales</taxon>
        <taxon>Lysobacteraceae</taxon>
        <taxon>Xanthomonas</taxon>
    </lineage>
</organism>
<reference evidence="1 2" key="1">
    <citation type="submission" date="2014-09" db="EMBL/GenBank/DDBJ databases">
        <authorList>
            <person name="Regsiter A."/>
        </authorList>
    </citation>
    <scope>NUCLEOTIDE SEQUENCE [LARGE SCALE GENOMIC DNA]</scope>
</reference>
<keyword evidence="2" id="KW-1185">Reference proteome</keyword>
<dbReference type="Proteomes" id="UP000052230">
    <property type="component" value="Unassembled WGS sequence"/>
</dbReference>
<protein>
    <submittedName>
        <fullName evidence="1">Uncharacterized protein</fullName>
    </submittedName>
</protein>
<evidence type="ECO:0000313" key="2">
    <source>
        <dbReference type="Proteomes" id="UP000052230"/>
    </source>
</evidence>
<comment type="caution">
    <text evidence="1">The sequence shown here is derived from an EMBL/GenBank/DDBJ whole genome shotgun (WGS) entry which is preliminary data.</text>
</comment>
<sequence>MPAGASLPPRAKEEHWDIYEAPALGALRLAGELGWIVVRHQEVGPHLPAQFRLCLLGFIAFRHYDHAGGNSRDIKPDKSTLATFFPPESWKYTRHRLR</sequence>
<gene>
    <name evidence="1" type="ORF">XAC3562_1760019</name>
</gene>
<name>A0A0U5FBZ3_XANCI</name>
<accession>A0A0U5FBZ3</accession>
<dbReference type="AlphaFoldDB" id="A0A0U5FBZ3"/>
<proteinExistence type="predicted"/>
<dbReference type="EMBL" id="CCXZ01000086">
    <property type="protein sequence ID" value="CEG15220.1"/>
    <property type="molecule type" value="Genomic_DNA"/>
</dbReference>
<evidence type="ECO:0000313" key="1">
    <source>
        <dbReference type="EMBL" id="CEG15220.1"/>
    </source>
</evidence>